<protein>
    <submittedName>
        <fullName evidence="1">Uncharacterized protein</fullName>
    </submittedName>
</protein>
<sequence length="221" mass="25048">MKAPEHRAFGNLSSEERCALRDLSSNFNVVSRQADKGSAVVVMDRQRYIQEGYRLLNDTSVYQRTEATVISDIERDIRQLADQLHNDDVISDDMHQYAIRVNTRPARFYLLPKDTDDFIRRIRDINVIPPGALLVTIDVVALYPSIPHTDGLQALGDFLHECHLPTKVVSGILSMTDLVLKKNTFEFNGEDQSGKPIYMHGKFPTATPQILSIPHLFLSKL</sequence>
<evidence type="ECO:0000313" key="1">
    <source>
        <dbReference type="EMBL" id="KAJ8038942.1"/>
    </source>
</evidence>
<dbReference type="PANTHER" id="PTHR21301:SF10">
    <property type="entry name" value="REVERSE TRANSCRIPTASE DOMAIN-CONTAINING PROTEIN"/>
    <property type="match status" value="1"/>
</dbReference>
<dbReference type="Proteomes" id="UP001152320">
    <property type="component" value="Chromosome 7"/>
</dbReference>
<dbReference type="OrthoDB" id="10029313at2759"/>
<reference evidence="1" key="1">
    <citation type="submission" date="2021-10" db="EMBL/GenBank/DDBJ databases">
        <title>Tropical sea cucumber genome reveals ecological adaptation and Cuvierian tubules defense mechanism.</title>
        <authorList>
            <person name="Chen T."/>
        </authorList>
    </citation>
    <scope>NUCLEOTIDE SEQUENCE</scope>
    <source>
        <strain evidence="1">Nanhai2018</strain>
        <tissue evidence="1">Muscle</tissue>
    </source>
</reference>
<dbReference type="EMBL" id="JAIZAY010000007">
    <property type="protein sequence ID" value="KAJ8038942.1"/>
    <property type="molecule type" value="Genomic_DNA"/>
</dbReference>
<keyword evidence="2" id="KW-1185">Reference proteome</keyword>
<dbReference type="PANTHER" id="PTHR21301">
    <property type="entry name" value="REVERSE TRANSCRIPTASE"/>
    <property type="match status" value="1"/>
</dbReference>
<evidence type="ECO:0000313" key="2">
    <source>
        <dbReference type="Proteomes" id="UP001152320"/>
    </source>
</evidence>
<organism evidence="1 2">
    <name type="scientific">Holothuria leucospilota</name>
    <name type="common">Black long sea cucumber</name>
    <name type="synonym">Mertensiothuria leucospilota</name>
    <dbReference type="NCBI Taxonomy" id="206669"/>
    <lineage>
        <taxon>Eukaryota</taxon>
        <taxon>Metazoa</taxon>
        <taxon>Echinodermata</taxon>
        <taxon>Eleutherozoa</taxon>
        <taxon>Echinozoa</taxon>
        <taxon>Holothuroidea</taxon>
        <taxon>Aspidochirotacea</taxon>
        <taxon>Aspidochirotida</taxon>
        <taxon>Holothuriidae</taxon>
        <taxon>Holothuria</taxon>
    </lineage>
</organism>
<name>A0A9Q1C5D5_HOLLE</name>
<accession>A0A9Q1C5D5</accession>
<gene>
    <name evidence="1" type="ORF">HOLleu_16508</name>
</gene>
<comment type="caution">
    <text evidence="1">The sequence shown here is derived from an EMBL/GenBank/DDBJ whole genome shotgun (WGS) entry which is preliminary data.</text>
</comment>
<proteinExistence type="predicted"/>
<dbReference type="AlphaFoldDB" id="A0A9Q1C5D5"/>